<keyword evidence="4" id="KW-0949">S-adenosyl-L-methionine</keyword>
<dbReference type="GeneTree" id="ENSGT00390000011708"/>
<dbReference type="PROSITE" id="PS51681">
    <property type="entry name" value="SAM_MT_NNMT_PNMT_TEMT"/>
    <property type="match status" value="1"/>
</dbReference>
<dbReference type="RefSeq" id="XP_012825242.2">
    <property type="nucleotide sequence ID" value="XM_012969788.3"/>
</dbReference>
<evidence type="ECO:0000313" key="9">
    <source>
        <dbReference type="Xenbase" id="XB-GENE-29078091"/>
    </source>
</evidence>
<dbReference type="FunFam" id="3.40.50.150:FF:000198">
    <property type="entry name" value="Uncharacterized protein"/>
    <property type="match status" value="1"/>
</dbReference>
<keyword evidence="6" id="KW-1185">Reference proteome</keyword>
<dbReference type="AlphaFoldDB" id="A0A6I8RWS1"/>
<dbReference type="PIRSF" id="PIRSF000384">
    <property type="entry name" value="PNMTase"/>
    <property type="match status" value="1"/>
</dbReference>
<sequence length="261" mass="29086">MSGTEQKYYLDEDLDACLLFDTYFGADKTIAKKELLEDPLSFLYKLFSSGFVKGETLINLSVGSDVSKTFVAADFFKNIILLESSDSSIKAIESWIQNKPGAAEQSHAAEFACSLKGQSTGYKKQEEKARGAIKQVVKWDITKENPLGAVVLPQADCIVIVYHLEAICKDPDMYINLLKKLLSHLKIGGHLVMMAGINISYYMVGQFKFGALAHNEEFMQKAVTQAGCTVVSTETHRSKFKSPLTEYESIAYFVCRKDRVV</sequence>
<dbReference type="GO" id="GO:0005829">
    <property type="term" value="C:cytosol"/>
    <property type="evidence" value="ECO:0000318"/>
    <property type="project" value="GO_Central"/>
</dbReference>
<organism evidence="5">
    <name type="scientific">Xenopus tropicalis</name>
    <name type="common">Western clawed frog</name>
    <name type="synonym">Silurana tropicalis</name>
    <dbReference type="NCBI Taxonomy" id="8364"/>
    <lineage>
        <taxon>Eukaryota</taxon>
        <taxon>Metazoa</taxon>
        <taxon>Chordata</taxon>
        <taxon>Craniata</taxon>
        <taxon>Vertebrata</taxon>
        <taxon>Euteleostomi</taxon>
        <taxon>Amphibia</taxon>
        <taxon>Batrachia</taxon>
        <taxon>Anura</taxon>
        <taxon>Pipoidea</taxon>
        <taxon>Pipidae</taxon>
        <taxon>Xenopodinae</taxon>
        <taxon>Xenopus</taxon>
        <taxon>Silurana</taxon>
    </lineage>
</organism>
<name>A0A6I8RWS1_XENTR</name>
<reference evidence="7 8" key="3">
    <citation type="submission" date="2025-04" db="UniProtKB">
        <authorList>
            <consortium name="RefSeq"/>
        </authorList>
    </citation>
    <scope>IDENTIFICATION</scope>
    <source>
        <strain evidence="7 8">Nigerian</strain>
        <tissue evidence="7 8">Liver and blood</tissue>
    </source>
</reference>
<dbReference type="PANTHER" id="PTHR10867:SF45">
    <property type="entry name" value="LOC100127826 PROTEIN"/>
    <property type="match status" value="1"/>
</dbReference>
<gene>
    <name evidence="7 8 9" type="primary">LOC100485981</name>
    <name evidence="5" type="synonym">LOC100497003</name>
</gene>
<dbReference type="GO" id="GO:0032259">
    <property type="term" value="P:methylation"/>
    <property type="evidence" value="ECO:0007669"/>
    <property type="project" value="UniProtKB-KW"/>
</dbReference>
<dbReference type="OrthoDB" id="6491114at2759"/>
<evidence type="ECO:0000313" key="8">
    <source>
        <dbReference type="RefSeq" id="XP_031746606.1"/>
    </source>
</evidence>
<dbReference type="InterPro" id="IPR000940">
    <property type="entry name" value="NNMT_TEMT_trans"/>
</dbReference>
<dbReference type="Gene3D" id="3.40.50.150">
    <property type="entry name" value="Vaccinia Virus protein VP39"/>
    <property type="match status" value="1"/>
</dbReference>
<dbReference type="AGR" id="Xenbase:XB-GENE-29078091"/>
<dbReference type="RefSeq" id="XP_031746606.1">
    <property type="nucleotide sequence ID" value="XM_031890746.1"/>
</dbReference>
<evidence type="ECO:0000313" key="6">
    <source>
        <dbReference type="Proteomes" id="UP000008143"/>
    </source>
</evidence>
<protein>
    <submittedName>
        <fullName evidence="5 7">Nicotinamide N-methyltransferase</fullName>
    </submittedName>
</protein>
<dbReference type="InterPro" id="IPR029063">
    <property type="entry name" value="SAM-dependent_MTases_sf"/>
</dbReference>
<comment type="similarity">
    <text evidence="1">Belongs to the class I-like SAM-binding methyltransferase superfamily. NNMT/PNMT/TEMT family.</text>
</comment>
<evidence type="ECO:0000256" key="1">
    <source>
        <dbReference type="ARBA" id="ARBA00007996"/>
    </source>
</evidence>
<evidence type="ECO:0000256" key="4">
    <source>
        <dbReference type="ARBA" id="ARBA00022691"/>
    </source>
</evidence>
<reference evidence="5" key="1">
    <citation type="journal article" date="2010" name="Science">
        <title>The genome of the Western clawed frog Xenopus tropicalis.</title>
        <authorList>
            <person name="Hellsten U."/>
            <person name="Harland R.M."/>
            <person name="Gilchrist M.J."/>
            <person name="Hendrix D."/>
            <person name="Jurka J."/>
            <person name="Kapitonov V."/>
            <person name="Ovcharenko I."/>
            <person name="Putnam N.H."/>
            <person name="Shu S."/>
            <person name="Taher L."/>
            <person name="Blitz I.L."/>
            <person name="Blumberg B."/>
            <person name="Dichmann D.S."/>
            <person name="Dubchak I."/>
            <person name="Amaya E."/>
            <person name="Detter J.C."/>
            <person name="Fletcher R."/>
            <person name="Gerhard D.S."/>
            <person name="Goodstein D."/>
            <person name="Graves T."/>
            <person name="Grigoriev I.V."/>
            <person name="Grimwood J."/>
            <person name="Kawashima T."/>
            <person name="Lindquist E."/>
            <person name="Lucas S.M."/>
            <person name="Mead P.E."/>
            <person name="Mitros T."/>
            <person name="Ogino H."/>
            <person name="Ohta Y."/>
            <person name="Poliakov A.V."/>
            <person name="Pollet N."/>
            <person name="Robert J."/>
            <person name="Salamov A."/>
            <person name="Sater A.K."/>
            <person name="Schmutz J."/>
            <person name="Terry A."/>
            <person name="Vize P.D."/>
            <person name="Warren W.C."/>
            <person name="Wells D."/>
            <person name="Wills A."/>
            <person name="Wilson R.K."/>
            <person name="Zimmerman L.B."/>
            <person name="Zorn A.M."/>
            <person name="Grainger R."/>
            <person name="Grammer T."/>
            <person name="Khokha M.K."/>
            <person name="Richardson P.M."/>
            <person name="Rokhsar D.S."/>
        </authorList>
    </citation>
    <scope>NUCLEOTIDE SEQUENCE [LARGE SCALE GENOMIC DNA]</scope>
    <source>
        <strain evidence="5">Nigerian</strain>
    </source>
</reference>
<dbReference type="Proteomes" id="UP000008143">
    <property type="component" value="Chromosome 8"/>
</dbReference>
<proteinExistence type="inferred from homology"/>
<dbReference type="PANTHER" id="PTHR10867">
    <property type="entry name" value="NNMT/PNMT/TEMT FAMILY MEMBER"/>
    <property type="match status" value="1"/>
</dbReference>
<dbReference type="GeneID" id="100485981"/>
<evidence type="ECO:0000256" key="3">
    <source>
        <dbReference type="ARBA" id="ARBA00022679"/>
    </source>
</evidence>
<dbReference type="Ensembl" id="ENSXETT00000107520">
    <property type="protein sequence ID" value="ENSXETP00000116388"/>
    <property type="gene ID" value="ENSXETG00000044890"/>
</dbReference>
<accession>A0A6I8RWS1</accession>
<dbReference type="OMA" id="PREYTEM"/>
<evidence type="ECO:0000313" key="5">
    <source>
        <dbReference type="Ensembl" id="ENSXETP00000087150"/>
    </source>
</evidence>
<dbReference type="Pfam" id="PF01234">
    <property type="entry name" value="NNMT_PNMT_TEMT"/>
    <property type="match status" value="1"/>
</dbReference>
<evidence type="ECO:0000313" key="7">
    <source>
        <dbReference type="RefSeq" id="XP_012825242.2"/>
    </source>
</evidence>
<evidence type="ECO:0000256" key="2">
    <source>
        <dbReference type="ARBA" id="ARBA00022603"/>
    </source>
</evidence>
<dbReference type="Xenbase" id="XB-GENE-29078091">
    <property type="gene designation" value="LOC100485981"/>
</dbReference>
<dbReference type="KEGG" id="xtr:100485981"/>
<dbReference type="SUPFAM" id="SSF53335">
    <property type="entry name" value="S-adenosyl-L-methionine-dependent methyltransferases"/>
    <property type="match status" value="1"/>
</dbReference>
<keyword evidence="2" id="KW-0489">Methyltransferase</keyword>
<dbReference type="Ensembl" id="ENSXETT00000089320">
    <property type="protein sequence ID" value="ENSXETP00000087150"/>
    <property type="gene ID" value="ENSXETG00000044890"/>
</dbReference>
<keyword evidence="3" id="KW-0808">Transferase</keyword>
<reference evidence="5" key="2">
    <citation type="submission" date="2020-05" db="UniProtKB">
        <authorList>
            <consortium name="Ensembl"/>
        </authorList>
    </citation>
    <scope>IDENTIFICATION</scope>
</reference>
<dbReference type="GO" id="GO:0008170">
    <property type="term" value="F:N-methyltransferase activity"/>
    <property type="evidence" value="ECO:0000318"/>
    <property type="project" value="GO_Central"/>
</dbReference>